<protein>
    <submittedName>
        <fullName evidence="1">Type II toxin-antitoxin system VapB family antitoxin</fullName>
    </submittedName>
</protein>
<dbReference type="EMBL" id="WTFF01000107">
    <property type="protein sequence ID" value="MBW5483473.1"/>
    <property type="molecule type" value="Genomic_DNA"/>
</dbReference>
<dbReference type="RefSeq" id="WP_219667930.1">
    <property type="nucleotide sequence ID" value="NZ_WTFF01000107.1"/>
</dbReference>
<evidence type="ECO:0000313" key="1">
    <source>
        <dbReference type="EMBL" id="MBW5483473.1"/>
    </source>
</evidence>
<organism evidence="1 2">
    <name type="scientific">Streptomyces bambusae</name>
    <dbReference type="NCBI Taxonomy" id="1550616"/>
    <lineage>
        <taxon>Bacteria</taxon>
        <taxon>Bacillati</taxon>
        <taxon>Actinomycetota</taxon>
        <taxon>Actinomycetes</taxon>
        <taxon>Kitasatosporales</taxon>
        <taxon>Streptomycetaceae</taxon>
        <taxon>Streptomyces</taxon>
    </lineage>
</organism>
<dbReference type="Pfam" id="PF09957">
    <property type="entry name" value="VapB_antitoxin"/>
    <property type="match status" value="1"/>
</dbReference>
<keyword evidence="2" id="KW-1185">Reference proteome</keyword>
<dbReference type="Proteomes" id="UP000812013">
    <property type="component" value="Unassembled WGS sequence"/>
</dbReference>
<proteinExistence type="predicted"/>
<dbReference type="InterPro" id="IPR019239">
    <property type="entry name" value="VapB_antitoxin"/>
</dbReference>
<reference evidence="1 2" key="1">
    <citation type="submission" date="2019-12" db="EMBL/GenBank/DDBJ databases">
        <title>Genome sequence of Streptomyces bambusae.</title>
        <authorList>
            <person name="Bansal K."/>
            <person name="Choksket S."/>
            <person name="Korpole S."/>
            <person name="Patil P.B."/>
        </authorList>
    </citation>
    <scope>NUCLEOTIDE SEQUENCE [LARGE SCALE GENOMIC DNA]</scope>
    <source>
        <strain evidence="1 2">SK60</strain>
    </source>
</reference>
<comment type="caution">
    <text evidence="1">The sequence shown here is derived from an EMBL/GenBank/DDBJ whole genome shotgun (WGS) entry which is preliminary data.</text>
</comment>
<gene>
    <name evidence="1" type="ORF">GPJ59_16645</name>
</gene>
<sequence>MSMTNVDLDDDVLAEAMRLMGTRTKKDTINGALLDYVQRIKRLQALEELGRRAAQGEFDDAIKAYEARKRAWRGAA</sequence>
<accession>A0ABS6Z6T2</accession>
<name>A0ABS6Z6T2_9ACTN</name>
<evidence type="ECO:0000313" key="2">
    <source>
        <dbReference type="Proteomes" id="UP000812013"/>
    </source>
</evidence>